<dbReference type="Gene3D" id="3.50.50.60">
    <property type="entry name" value="FAD/NAD(P)-binding domain"/>
    <property type="match status" value="1"/>
</dbReference>
<dbReference type="InterPro" id="IPR050346">
    <property type="entry name" value="FMO-like"/>
</dbReference>
<reference evidence="6 7" key="1">
    <citation type="submission" date="2015-09" db="EMBL/GenBank/DDBJ databases">
        <title>Draft genome of the parasitic nematode Teladorsagia circumcincta isolate WARC Sus (inbred).</title>
        <authorList>
            <person name="Mitreva M."/>
        </authorList>
    </citation>
    <scope>NUCLEOTIDE SEQUENCE [LARGE SCALE GENOMIC DNA]</scope>
    <source>
        <strain evidence="6 7">S</strain>
    </source>
</reference>
<dbReference type="EMBL" id="KZ360567">
    <property type="protein sequence ID" value="PIO58611.1"/>
    <property type="molecule type" value="Genomic_DNA"/>
</dbReference>
<evidence type="ECO:0000256" key="5">
    <source>
        <dbReference type="RuleBase" id="RU361177"/>
    </source>
</evidence>
<name>A0A2G9TKW5_TELCI</name>
<keyword evidence="3 5" id="KW-0274">FAD</keyword>
<evidence type="ECO:0000313" key="6">
    <source>
        <dbReference type="EMBL" id="PIO58611.1"/>
    </source>
</evidence>
<gene>
    <name evidence="6" type="ORF">TELCIR_19948</name>
</gene>
<comment type="similarity">
    <text evidence="1 5">Belongs to the FMO family.</text>
</comment>
<evidence type="ECO:0000313" key="7">
    <source>
        <dbReference type="Proteomes" id="UP000230423"/>
    </source>
</evidence>
<dbReference type="InterPro" id="IPR020946">
    <property type="entry name" value="Flavin_mOase-like"/>
</dbReference>
<dbReference type="GO" id="GO:0004499">
    <property type="term" value="F:N,N-dimethylaniline monooxygenase activity"/>
    <property type="evidence" value="ECO:0007669"/>
    <property type="project" value="InterPro"/>
</dbReference>
<dbReference type="GO" id="GO:0050661">
    <property type="term" value="F:NADP binding"/>
    <property type="evidence" value="ECO:0007669"/>
    <property type="project" value="InterPro"/>
</dbReference>
<dbReference type="GO" id="GO:0050660">
    <property type="term" value="F:flavin adenine dinucleotide binding"/>
    <property type="evidence" value="ECO:0007669"/>
    <property type="project" value="InterPro"/>
</dbReference>
<keyword evidence="2 5" id="KW-0285">Flavoprotein</keyword>
<dbReference type="SUPFAM" id="SSF51905">
    <property type="entry name" value="FAD/NAD(P)-binding domain"/>
    <property type="match status" value="1"/>
</dbReference>
<evidence type="ECO:0000256" key="3">
    <source>
        <dbReference type="ARBA" id="ARBA00022827"/>
    </source>
</evidence>
<dbReference type="EC" id="1.-.-.-" evidence="5"/>
<protein>
    <recommendedName>
        <fullName evidence="5">Flavin-containing monooxygenase</fullName>
        <ecNumber evidence="5">1.-.-.-</ecNumber>
    </recommendedName>
</protein>
<dbReference type="AlphaFoldDB" id="A0A2G9TKW5"/>
<comment type="cofactor">
    <cofactor evidence="5">
        <name>FAD</name>
        <dbReference type="ChEBI" id="CHEBI:57692"/>
    </cofactor>
</comment>
<dbReference type="OrthoDB" id="66881at2759"/>
<dbReference type="Pfam" id="PF00743">
    <property type="entry name" value="FMO-like"/>
    <property type="match status" value="1"/>
</dbReference>
<evidence type="ECO:0000256" key="4">
    <source>
        <dbReference type="ARBA" id="ARBA00023002"/>
    </source>
</evidence>
<keyword evidence="4 5" id="KW-0560">Oxidoreductase</keyword>
<evidence type="ECO:0000256" key="1">
    <source>
        <dbReference type="ARBA" id="ARBA00009183"/>
    </source>
</evidence>
<dbReference type="InterPro" id="IPR036188">
    <property type="entry name" value="FAD/NAD-bd_sf"/>
</dbReference>
<dbReference type="PANTHER" id="PTHR23023">
    <property type="entry name" value="DIMETHYLANILINE MONOOXYGENASE"/>
    <property type="match status" value="1"/>
</dbReference>
<dbReference type="FunFam" id="3.50.50.60:FF:000042">
    <property type="entry name" value="Dimethylaniline monooxygenase [N-oxide-forming]"/>
    <property type="match status" value="1"/>
</dbReference>
<keyword evidence="5" id="KW-0503">Monooxygenase</keyword>
<dbReference type="Proteomes" id="UP000230423">
    <property type="component" value="Unassembled WGS sequence"/>
</dbReference>
<evidence type="ECO:0000256" key="2">
    <source>
        <dbReference type="ARBA" id="ARBA00022630"/>
    </source>
</evidence>
<sequence>MPTPWPGQELFKGRMIHSHSYRSHIGYEDKVVVVVGTGNSGGDLVVELSRIAKQVVYKFFYSKAMNNEETWLELP</sequence>
<keyword evidence="7" id="KW-1185">Reference proteome</keyword>
<organism evidence="6 7">
    <name type="scientific">Teladorsagia circumcincta</name>
    <name type="common">Brown stomach worm</name>
    <name type="synonym">Ostertagia circumcincta</name>
    <dbReference type="NCBI Taxonomy" id="45464"/>
    <lineage>
        <taxon>Eukaryota</taxon>
        <taxon>Metazoa</taxon>
        <taxon>Ecdysozoa</taxon>
        <taxon>Nematoda</taxon>
        <taxon>Chromadorea</taxon>
        <taxon>Rhabditida</taxon>
        <taxon>Rhabditina</taxon>
        <taxon>Rhabditomorpha</taxon>
        <taxon>Strongyloidea</taxon>
        <taxon>Trichostrongylidae</taxon>
        <taxon>Teladorsagia</taxon>
    </lineage>
</organism>
<accession>A0A2G9TKW5</accession>
<proteinExistence type="inferred from homology"/>